<feature type="transmembrane region" description="Helical" evidence="7">
    <location>
        <begin position="370"/>
        <end position="391"/>
    </location>
</feature>
<dbReference type="RefSeq" id="WP_015491386.1">
    <property type="nucleotide sequence ID" value="NC_020891.1"/>
</dbReference>
<feature type="transmembrane region" description="Helical" evidence="7">
    <location>
        <begin position="305"/>
        <end position="326"/>
    </location>
</feature>
<dbReference type="Pfam" id="PF02133">
    <property type="entry name" value="Transp_cyt_pur"/>
    <property type="match status" value="1"/>
</dbReference>
<evidence type="ECO:0000256" key="4">
    <source>
        <dbReference type="ARBA" id="ARBA00022989"/>
    </source>
</evidence>
<dbReference type="GeneID" id="92984530"/>
<dbReference type="KEGG" id="cmc:CMN_02791"/>
<dbReference type="InterPro" id="IPR001248">
    <property type="entry name" value="Pur-cyt_permease"/>
</dbReference>
<dbReference type="InterPro" id="IPR030191">
    <property type="entry name" value="CodB"/>
</dbReference>
<evidence type="ECO:0000256" key="3">
    <source>
        <dbReference type="ARBA" id="ARBA00022692"/>
    </source>
</evidence>
<dbReference type="GO" id="GO:0005886">
    <property type="term" value="C:plasma membrane"/>
    <property type="evidence" value="ECO:0007669"/>
    <property type="project" value="TreeGrafter"/>
</dbReference>
<keyword evidence="5 7" id="KW-0472">Membrane</keyword>
<feature type="transmembrane region" description="Helical" evidence="7">
    <location>
        <begin position="184"/>
        <end position="206"/>
    </location>
</feature>
<feature type="transmembrane region" description="Helical" evidence="7">
    <location>
        <begin position="403"/>
        <end position="423"/>
    </location>
</feature>
<feature type="transmembrane region" description="Helical" evidence="7">
    <location>
        <begin position="81"/>
        <end position="105"/>
    </location>
</feature>
<feature type="transmembrane region" description="Helical" evidence="7">
    <location>
        <begin position="163"/>
        <end position="179"/>
    </location>
</feature>
<reference evidence="9" key="2">
    <citation type="submission" date="2013-04" db="EMBL/GenBank/DDBJ databases">
        <title>The genome sequence of the maize-pathogen Clavibacter michiganensis subsp. nebraskensis.</title>
        <authorList>
            <person name="Gartemann K.H."/>
            <person name="Blom J."/>
            <person name="Dreiseikelmann B."/>
            <person name="Fluegel M."/>
            <person name="Jaenicke S."/>
            <person name="Linke B."/>
            <person name="Sczcepanowski R."/>
            <person name="Wittmann J."/>
            <person name="Goesmann A."/>
            <person name="Puehler A."/>
            <person name="Eichenlaub R."/>
            <person name="Rueckert C."/>
        </authorList>
    </citation>
    <scope>NUCLEOTIDE SEQUENCE [LARGE SCALE GENOMIC DNA]</scope>
    <source>
        <strain evidence="9">NCPPB 2581</strain>
    </source>
</reference>
<evidence type="ECO:0000256" key="1">
    <source>
        <dbReference type="ARBA" id="ARBA00004141"/>
    </source>
</evidence>
<evidence type="ECO:0000256" key="7">
    <source>
        <dbReference type="SAM" id="Phobius"/>
    </source>
</evidence>
<evidence type="ECO:0000256" key="6">
    <source>
        <dbReference type="SAM" id="MobiDB-lite"/>
    </source>
</evidence>
<dbReference type="PANTHER" id="PTHR30569">
    <property type="entry name" value="CYTOSINE TRANSPORTER CODB"/>
    <property type="match status" value="1"/>
</dbReference>
<feature type="transmembrane region" description="Helical" evidence="7">
    <location>
        <begin position="55"/>
        <end position="75"/>
    </location>
</feature>
<reference evidence="8 9" key="1">
    <citation type="submission" date="2011-11" db="EMBL/GenBank/DDBJ databases">
        <authorList>
            <person name="Gartemann K."/>
        </authorList>
    </citation>
    <scope>NUCLEOTIDE SEQUENCE [LARGE SCALE GENOMIC DNA]</scope>
    <source>
        <strain evidence="9">NCPPB 2581</strain>
    </source>
</reference>
<gene>
    <name evidence="8" type="ORF">CMN_02791</name>
</gene>
<keyword evidence="4 7" id="KW-1133">Transmembrane helix</keyword>
<accession>A0AAI8ZKN5</accession>
<organism evidence="8 9">
    <name type="scientific">Clavibacter nebraskensis NCPPB 2581</name>
    <dbReference type="NCBI Taxonomy" id="1097677"/>
    <lineage>
        <taxon>Bacteria</taxon>
        <taxon>Bacillati</taxon>
        <taxon>Actinomycetota</taxon>
        <taxon>Actinomycetes</taxon>
        <taxon>Micrococcales</taxon>
        <taxon>Microbacteriaceae</taxon>
        <taxon>Clavibacter</taxon>
    </lineage>
</organism>
<feature type="region of interest" description="Disordered" evidence="6">
    <location>
        <begin position="1"/>
        <end position="28"/>
    </location>
</feature>
<keyword evidence="3 7" id="KW-0812">Transmembrane</keyword>
<feature type="transmembrane region" description="Helical" evidence="7">
    <location>
        <begin position="346"/>
        <end position="364"/>
    </location>
</feature>
<evidence type="ECO:0000256" key="2">
    <source>
        <dbReference type="ARBA" id="ARBA00008974"/>
    </source>
</evidence>
<evidence type="ECO:0000313" key="8">
    <source>
        <dbReference type="EMBL" id="CCE76718.1"/>
    </source>
</evidence>
<feature type="compositionally biased region" description="Pro residues" evidence="6">
    <location>
        <begin position="15"/>
        <end position="28"/>
    </location>
</feature>
<feature type="transmembrane region" description="Helical" evidence="7">
    <location>
        <begin position="218"/>
        <end position="238"/>
    </location>
</feature>
<proteinExistence type="inferred from homology"/>
<dbReference type="AlphaFoldDB" id="A0AAI8ZKN5"/>
<dbReference type="PANTHER" id="PTHR30569:SF0">
    <property type="entry name" value="CYTOSINE PERMEASE"/>
    <property type="match status" value="1"/>
</dbReference>
<feature type="transmembrane region" description="Helical" evidence="7">
    <location>
        <begin position="259"/>
        <end position="285"/>
    </location>
</feature>
<name>A0AAI8ZKN5_9MICO</name>
<dbReference type="EMBL" id="HE614873">
    <property type="protein sequence ID" value="CCE76718.1"/>
    <property type="molecule type" value="Genomic_DNA"/>
</dbReference>
<feature type="transmembrane region" description="Helical" evidence="7">
    <location>
        <begin position="429"/>
        <end position="447"/>
    </location>
</feature>
<evidence type="ECO:0000256" key="5">
    <source>
        <dbReference type="ARBA" id="ARBA00023136"/>
    </source>
</evidence>
<feature type="transmembrane region" description="Helical" evidence="7">
    <location>
        <begin position="126"/>
        <end position="143"/>
    </location>
</feature>
<dbReference type="Proteomes" id="UP000012170">
    <property type="component" value="Chromosome"/>
</dbReference>
<evidence type="ECO:0000313" key="9">
    <source>
        <dbReference type="Proteomes" id="UP000012170"/>
    </source>
</evidence>
<dbReference type="Gene3D" id="1.10.4160.10">
    <property type="entry name" value="Hydantoin permease"/>
    <property type="match status" value="1"/>
</dbReference>
<comment type="subcellular location">
    <subcellularLocation>
        <location evidence="1">Membrane</location>
        <topology evidence="1">Multi-pass membrane protein</topology>
    </subcellularLocation>
</comment>
<protein>
    <submittedName>
        <fullName evidence="8">Cytosine permease, NCS1 family</fullName>
    </submittedName>
</protein>
<dbReference type="GO" id="GO:0015209">
    <property type="term" value="F:cytosine transmembrane transporter activity"/>
    <property type="evidence" value="ECO:0007669"/>
    <property type="project" value="InterPro"/>
</dbReference>
<sequence length="468" mass="47302">MTGVLIEPPEEIPCRTPPATRPAVEPQPDPAARAAFSEYESEPVPAHARRRTSSVAAVWLGFPMILTCAVFGGLVVHSVGFWPGMGAIAVGTLVLMVYVGALSYLAGRSGESFALMAMRTFGATGYVVPAAFLATVVIGWFAFQTGLTGSTLHGSLGWDQTGTTLAAGLLFVAVTLLGIRALSWIGVVAAPLYLVLGVVAVVIVATRSGGAELQTAPAAGAGALSFGAAVTLVVALFADSGTMTADFTRWARSGRQAVLATLAAFPFGNAVALVVGGLVVALGGATDPGTAGGDFLGILVAQGGALVPLAVLFVVVNLGSVCAHCLYNGAVGWSQLTGMRMRRTTLVLGAVGVVLAVAGIWTYFEVWLNLLGVIVPPIGAVLIVDQLLLAPRRAAAGPVGARGAWRAPAFVGWAVGAVVALVAHAYADFLSTAVVGMVVGAVVLVAVDAAGRVRAPLGAAVEAGEARS</sequence>
<comment type="similarity">
    <text evidence="2">Belongs to the purine-cytosine permease (2.A.39) family.</text>
</comment>